<evidence type="ECO:0000256" key="1">
    <source>
        <dbReference type="SAM" id="SignalP"/>
    </source>
</evidence>
<keyword evidence="1" id="KW-0732">Signal</keyword>
<proteinExistence type="predicted"/>
<feature type="chain" id="PRO_5045863098" description="Phospholipase B-like" evidence="1">
    <location>
        <begin position="26"/>
        <end position="406"/>
    </location>
</feature>
<evidence type="ECO:0008006" key="4">
    <source>
        <dbReference type="Google" id="ProtNLM"/>
    </source>
</evidence>
<comment type="caution">
    <text evidence="2">The sequence shown here is derived from an EMBL/GenBank/DDBJ whole genome shotgun (WGS) entry which is preliminary data.</text>
</comment>
<dbReference type="Proteomes" id="UP001189429">
    <property type="component" value="Unassembled WGS sequence"/>
</dbReference>
<reference evidence="2" key="1">
    <citation type="submission" date="2023-10" db="EMBL/GenBank/DDBJ databases">
        <authorList>
            <person name="Chen Y."/>
            <person name="Shah S."/>
            <person name="Dougan E. K."/>
            <person name="Thang M."/>
            <person name="Chan C."/>
        </authorList>
    </citation>
    <scope>NUCLEOTIDE SEQUENCE [LARGE SCALE GENOMIC DNA]</scope>
</reference>
<dbReference type="EMBL" id="CAUYUJ010016282">
    <property type="protein sequence ID" value="CAK0863624.1"/>
    <property type="molecule type" value="Genomic_DNA"/>
</dbReference>
<evidence type="ECO:0000313" key="2">
    <source>
        <dbReference type="EMBL" id="CAK0863624.1"/>
    </source>
</evidence>
<evidence type="ECO:0000313" key="3">
    <source>
        <dbReference type="Proteomes" id="UP001189429"/>
    </source>
</evidence>
<protein>
    <recommendedName>
        <fullName evidence="4">Phospholipase B-like</fullName>
    </recommendedName>
</protein>
<sequence>MAPLAKQARIPALLAVGLLPLHASARLAGSGAQAQAQAHQPRHGDLLSELEAHLGSDHRADTEARVARLEEALRPLFESLPKSEAGLVGVGAARYALHRTFVQLHAWQVKGLEPTGTSWDLVSPAEALGAAPEQVRGIFEARFGSGGLGLHDLSVLAASVEGLVHAETEARLRAATAATVGLDAAEGMLSEKEADAVMGAYMATYILGTTVSEATPDVVKNLVDIEIHSQYPNWGKTKRWMREVRQDVMPGARRFSFSNMTTILEEVADRYGLWQATDCKGLKTELMAMEDVNGSGRVRLADFYKAALEGQNWQFSESVEYLRQLGALDESRPDLPRLIIANYVNSPTNCVASLEYYGVHGPAVGCWHGASWRGPLAVLIVGPPRAPLRPTWWISPPAVVQPPACL</sequence>
<gene>
    <name evidence="2" type="ORF">PCOR1329_LOCUS51726</name>
</gene>
<accession>A0ABN9UW99</accession>
<name>A0ABN9UW99_9DINO</name>
<organism evidence="2 3">
    <name type="scientific">Prorocentrum cordatum</name>
    <dbReference type="NCBI Taxonomy" id="2364126"/>
    <lineage>
        <taxon>Eukaryota</taxon>
        <taxon>Sar</taxon>
        <taxon>Alveolata</taxon>
        <taxon>Dinophyceae</taxon>
        <taxon>Prorocentrales</taxon>
        <taxon>Prorocentraceae</taxon>
        <taxon>Prorocentrum</taxon>
    </lineage>
</organism>
<keyword evidence="3" id="KW-1185">Reference proteome</keyword>
<feature type="signal peptide" evidence="1">
    <location>
        <begin position="1"/>
        <end position="25"/>
    </location>
</feature>